<organism evidence="10 11">
    <name type="scientific">Natrinema saccharevitans</name>
    <dbReference type="NCBI Taxonomy" id="301967"/>
    <lineage>
        <taxon>Archaea</taxon>
        <taxon>Methanobacteriati</taxon>
        <taxon>Methanobacteriota</taxon>
        <taxon>Stenosarchaea group</taxon>
        <taxon>Halobacteria</taxon>
        <taxon>Halobacteriales</taxon>
        <taxon>Natrialbaceae</taxon>
        <taxon>Natrinema</taxon>
    </lineage>
</organism>
<feature type="transmembrane region" description="Helical" evidence="9">
    <location>
        <begin position="25"/>
        <end position="47"/>
    </location>
</feature>
<dbReference type="Proteomes" id="UP000189370">
    <property type="component" value="Unassembled WGS sequence"/>
</dbReference>
<dbReference type="RefSeq" id="WP_076142924.1">
    <property type="nucleotide sequence ID" value="NZ_LWLN01000001.1"/>
</dbReference>
<evidence type="ECO:0000256" key="1">
    <source>
        <dbReference type="ARBA" id="ARBA00004651"/>
    </source>
</evidence>
<feature type="transmembrane region" description="Helical" evidence="9">
    <location>
        <begin position="200"/>
        <end position="223"/>
    </location>
</feature>
<dbReference type="Pfam" id="PF00860">
    <property type="entry name" value="Xan_ur_permease"/>
    <property type="match status" value="1"/>
</dbReference>
<dbReference type="InterPro" id="IPR006043">
    <property type="entry name" value="NCS2"/>
</dbReference>
<evidence type="ECO:0000256" key="6">
    <source>
        <dbReference type="ARBA" id="ARBA00022989"/>
    </source>
</evidence>
<evidence type="ECO:0000256" key="7">
    <source>
        <dbReference type="ARBA" id="ARBA00023136"/>
    </source>
</evidence>
<feature type="transmembrane region" description="Helical" evidence="9">
    <location>
        <begin position="111"/>
        <end position="129"/>
    </location>
</feature>
<keyword evidence="5 9" id="KW-0812">Transmembrane</keyword>
<evidence type="ECO:0000256" key="5">
    <source>
        <dbReference type="ARBA" id="ARBA00022692"/>
    </source>
</evidence>
<keyword evidence="7 9" id="KW-0472">Membrane</keyword>
<comment type="caution">
    <text evidence="10">The sequence shown here is derived from an EMBL/GenBank/DDBJ whole genome shotgun (WGS) entry which is preliminary data.</text>
</comment>
<feature type="transmembrane region" description="Helical" evidence="9">
    <location>
        <begin position="141"/>
        <end position="159"/>
    </location>
</feature>
<dbReference type="PANTHER" id="PTHR42810:SF4">
    <property type="entry name" value="URIC ACID TRANSPORTER UACT"/>
    <property type="match status" value="1"/>
</dbReference>
<accession>A0A1S8ASK6</accession>
<feature type="transmembrane region" description="Helical" evidence="9">
    <location>
        <begin position="330"/>
        <end position="351"/>
    </location>
</feature>
<name>A0A1S8ASK6_9EURY</name>
<evidence type="ECO:0000256" key="8">
    <source>
        <dbReference type="SAM" id="MobiDB-lite"/>
    </source>
</evidence>
<dbReference type="OrthoDB" id="76842at2157"/>
<feature type="transmembrane region" description="Helical" evidence="9">
    <location>
        <begin position="418"/>
        <end position="438"/>
    </location>
</feature>
<dbReference type="EMBL" id="LWLN01000001">
    <property type="protein sequence ID" value="OLZ39576.1"/>
    <property type="molecule type" value="Genomic_DNA"/>
</dbReference>
<feature type="region of interest" description="Disordered" evidence="8">
    <location>
        <begin position="447"/>
        <end position="470"/>
    </location>
</feature>
<evidence type="ECO:0000313" key="11">
    <source>
        <dbReference type="Proteomes" id="UP000189370"/>
    </source>
</evidence>
<evidence type="ECO:0000313" key="10">
    <source>
        <dbReference type="EMBL" id="OLZ39576.1"/>
    </source>
</evidence>
<feature type="transmembrane region" description="Helical" evidence="9">
    <location>
        <begin position="291"/>
        <end position="310"/>
    </location>
</feature>
<feature type="transmembrane region" description="Helical" evidence="9">
    <location>
        <begin position="252"/>
        <end position="270"/>
    </location>
</feature>
<feature type="transmembrane region" description="Helical" evidence="9">
    <location>
        <begin position="390"/>
        <end position="409"/>
    </location>
</feature>
<evidence type="ECO:0000256" key="2">
    <source>
        <dbReference type="ARBA" id="ARBA00008821"/>
    </source>
</evidence>
<dbReference type="GO" id="GO:0005886">
    <property type="term" value="C:plasma membrane"/>
    <property type="evidence" value="ECO:0007669"/>
    <property type="project" value="UniProtKB-SubCell"/>
</dbReference>
<evidence type="ECO:0000256" key="4">
    <source>
        <dbReference type="ARBA" id="ARBA00022475"/>
    </source>
</evidence>
<dbReference type="NCBIfam" id="TIGR00801">
    <property type="entry name" value="ncs2"/>
    <property type="match status" value="1"/>
</dbReference>
<comment type="subcellular location">
    <subcellularLocation>
        <location evidence="1">Cell membrane</location>
        <topology evidence="1">Multi-pass membrane protein</topology>
    </subcellularLocation>
</comment>
<dbReference type="NCBIfam" id="NF037981">
    <property type="entry name" value="NCS2_1"/>
    <property type="match status" value="1"/>
</dbReference>
<reference evidence="11" key="1">
    <citation type="submission" date="2016-04" db="EMBL/GenBank/DDBJ databases">
        <authorList>
            <person name="Chen S.-C."/>
            <person name="Lai M.-C."/>
        </authorList>
    </citation>
    <scope>NUCLEOTIDE SEQUENCE [LARGE SCALE GENOMIC DNA]</scope>
    <source>
        <strain evidence="11">AB14</strain>
    </source>
</reference>
<gene>
    <name evidence="10" type="ORF">A6E15_00615</name>
</gene>
<feature type="transmembrane region" description="Helical" evidence="9">
    <location>
        <begin position="59"/>
        <end position="79"/>
    </location>
</feature>
<dbReference type="GO" id="GO:0042907">
    <property type="term" value="F:xanthine transmembrane transporter activity"/>
    <property type="evidence" value="ECO:0007669"/>
    <property type="project" value="TreeGrafter"/>
</dbReference>
<dbReference type="STRING" id="301967.A6E15_00615"/>
<feature type="transmembrane region" description="Helical" evidence="9">
    <location>
        <begin position="171"/>
        <end position="193"/>
    </location>
</feature>
<evidence type="ECO:0000256" key="3">
    <source>
        <dbReference type="ARBA" id="ARBA00022448"/>
    </source>
</evidence>
<sequence length="470" mass="47712">MSTEPDGGIELEYGLDDKPPLPKSILLGLQHVAVMIVPATAVAYVVAGGVGLGPADTAYIVQMVLLFSGLATVVQAYTVGPVGARLPIVMGSSFTFVGASISIGADYGMAAVFGAILVTGFVVEGLIGWQFKRIKPFFPPLVTGLVVVIIGLYLVPVAMDYAAGGANAADFGALHHIGLAALVLAVAVGLNMLTRGVTRLLSVLVAIAVGYAVAVALTVATGLELVDFSTVGEAAWIALPEPTRFGFEFEPIAIATFAVLFLVSAMETVGDMSGVTAAEGRNPTNEEFRGGLFNDGLLSSLGAIFAAFPITSFSQNVGIVNFTGVMSRHVVGIGGVFLAVLGLSPKVGAAVTTIPSSVFGGAVLLMAGMVAASGFRLVVTHVDLDRRNTVIVAVSLGLGLGVATTPEALSGLPSGAELFFGQSVIVTALSALVLNTFVPGAESPLFDARSPESGATAESADAEPVGTVDD</sequence>
<protein>
    <submittedName>
        <fullName evidence="10">Uracil permease</fullName>
    </submittedName>
</protein>
<dbReference type="AlphaFoldDB" id="A0A1S8ASK6"/>
<dbReference type="InterPro" id="IPR006042">
    <property type="entry name" value="Xan_ur_permease"/>
</dbReference>
<keyword evidence="6 9" id="KW-1133">Transmembrane helix</keyword>
<keyword evidence="4" id="KW-1003">Cell membrane</keyword>
<feature type="transmembrane region" description="Helical" evidence="9">
    <location>
        <begin position="358"/>
        <end position="378"/>
    </location>
</feature>
<proteinExistence type="inferred from homology"/>
<keyword evidence="11" id="KW-1185">Reference proteome</keyword>
<comment type="similarity">
    <text evidence="2">Belongs to the nucleobase:cation symporter-2 (NCS2) (TC 2.A.40) family.</text>
</comment>
<dbReference type="PANTHER" id="PTHR42810">
    <property type="entry name" value="PURINE PERMEASE C1399.01C-RELATED"/>
    <property type="match status" value="1"/>
</dbReference>
<keyword evidence="3" id="KW-0813">Transport</keyword>
<evidence type="ECO:0000256" key="9">
    <source>
        <dbReference type="SAM" id="Phobius"/>
    </source>
</evidence>